<accession>A0A315Y019</accession>
<gene>
    <name evidence="3" type="ORF">IE37_02035</name>
</gene>
<dbReference type="Proteomes" id="UP000245720">
    <property type="component" value="Unassembled WGS sequence"/>
</dbReference>
<evidence type="ECO:0000256" key="2">
    <source>
        <dbReference type="SAM" id="SignalP"/>
    </source>
</evidence>
<comment type="caution">
    <text evidence="3">The sequence shown here is derived from an EMBL/GenBank/DDBJ whole genome shotgun (WGS) entry which is preliminary data.</text>
</comment>
<dbReference type="RefSeq" id="WP_109726796.1">
    <property type="nucleotide sequence ID" value="NZ_CACVSX010000061.1"/>
</dbReference>
<dbReference type="OrthoDB" id="1822703at2"/>
<protein>
    <submittedName>
        <fullName evidence="3">Uncharacterized protein</fullName>
    </submittedName>
</protein>
<evidence type="ECO:0000313" key="3">
    <source>
        <dbReference type="EMBL" id="PWJ12344.1"/>
    </source>
</evidence>
<proteinExistence type="predicted"/>
<dbReference type="PROSITE" id="PS51257">
    <property type="entry name" value="PROKAR_LIPOPROTEIN"/>
    <property type="match status" value="1"/>
</dbReference>
<sequence length="92" mass="9739">MKKNRKTALMAAVLTGAAMLTGCDPGSDDVQDVYGPPVTENSSAAYTVPAVYGPPPTDEFATDPITQPDTTEYEPAKDSIQLVYGPPESFNN</sequence>
<feature type="chain" id="PRO_5039562054" evidence="2">
    <location>
        <begin position="23"/>
        <end position="92"/>
    </location>
</feature>
<keyword evidence="2" id="KW-0732">Signal</keyword>
<feature type="region of interest" description="Disordered" evidence="1">
    <location>
        <begin position="68"/>
        <end position="92"/>
    </location>
</feature>
<dbReference type="AlphaFoldDB" id="A0A315Y019"/>
<dbReference type="STRING" id="1265.SAMN02910280_2844"/>
<organism evidence="3 4">
    <name type="scientific">Ruminococcus flavefaciens</name>
    <dbReference type="NCBI Taxonomy" id="1265"/>
    <lineage>
        <taxon>Bacteria</taxon>
        <taxon>Bacillati</taxon>
        <taxon>Bacillota</taxon>
        <taxon>Clostridia</taxon>
        <taxon>Eubacteriales</taxon>
        <taxon>Oscillospiraceae</taxon>
        <taxon>Ruminococcus</taxon>
    </lineage>
</organism>
<dbReference type="EMBL" id="QGDI01000007">
    <property type="protein sequence ID" value="PWJ12344.1"/>
    <property type="molecule type" value="Genomic_DNA"/>
</dbReference>
<evidence type="ECO:0000256" key="1">
    <source>
        <dbReference type="SAM" id="MobiDB-lite"/>
    </source>
</evidence>
<name>A0A315Y019_RUMFL</name>
<feature type="signal peptide" evidence="2">
    <location>
        <begin position="1"/>
        <end position="22"/>
    </location>
</feature>
<reference evidence="3 4" key="1">
    <citation type="submission" date="2018-05" db="EMBL/GenBank/DDBJ databases">
        <title>The Hungate 1000. A catalogue of reference genomes from the rumen microbiome.</title>
        <authorList>
            <person name="Kelly W."/>
        </authorList>
    </citation>
    <scope>NUCLEOTIDE SEQUENCE [LARGE SCALE GENOMIC DNA]</scope>
    <source>
        <strain evidence="3 4">SAb67</strain>
    </source>
</reference>
<evidence type="ECO:0000313" key="4">
    <source>
        <dbReference type="Proteomes" id="UP000245720"/>
    </source>
</evidence>